<keyword evidence="5" id="KW-0378">Hydrolase</keyword>
<dbReference type="GO" id="GO:0003964">
    <property type="term" value="F:RNA-directed DNA polymerase activity"/>
    <property type="evidence" value="ECO:0007669"/>
    <property type="project" value="UniProtKB-KW"/>
</dbReference>
<evidence type="ECO:0000256" key="3">
    <source>
        <dbReference type="ARBA" id="ARBA00022722"/>
    </source>
</evidence>
<evidence type="ECO:0000256" key="4">
    <source>
        <dbReference type="ARBA" id="ARBA00022759"/>
    </source>
</evidence>
<reference evidence="8" key="1">
    <citation type="submission" date="2021-03" db="EMBL/GenBank/DDBJ databases">
        <title>Draft genome sequence of rust myrtle Austropuccinia psidii MF-1, a brazilian biotype.</title>
        <authorList>
            <person name="Quecine M.C."/>
            <person name="Pachon D.M.R."/>
            <person name="Bonatelli M.L."/>
            <person name="Correr F.H."/>
            <person name="Franceschini L.M."/>
            <person name="Leite T.F."/>
            <person name="Margarido G.R.A."/>
            <person name="Almeida C.A."/>
            <person name="Ferrarezi J.A."/>
            <person name="Labate C.A."/>
        </authorList>
    </citation>
    <scope>NUCLEOTIDE SEQUENCE</scope>
    <source>
        <strain evidence="8">MF-1</strain>
    </source>
</reference>
<keyword evidence="1" id="KW-0808">Transferase</keyword>
<dbReference type="Proteomes" id="UP000765509">
    <property type="component" value="Unassembled WGS sequence"/>
</dbReference>
<dbReference type="SUPFAM" id="SSF56672">
    <property type="entry name" value="DNA/RNA polymerases"/>
    <property type="match status" value="1"/>
</dbReference>
<proteinExistence type="predicted"/>
<evidence type="ECO:0000256" key="1">
    <source>
        <dbReference type="ARBA" id="ARBA00022679"/>
    </source>
</evidence>
<evidence type="ECO:0000256" key="6">
    <source>
        <dbReference type="ARBA" id="ARBA00022918"/>
    </source>
</evidence>
<keyword evidence="6" id="KW-0695">RNA-directed DNA polymerase</keyword>
<gene>
    <name evidence="8" type="ORF">O181_046708</name>
</gene>
<evidence type="ECO:0000313" key="8">
    <source>
        <dbReference type="EMBL" id="MBW0506993.1"/>
    </source>
</evidence>
<dbReference type="InterPro" id="IPR041373">
    <property type="entry name" value="RT_RNaseH"/>
</dbReference>
<accession>A0A9Q3HIT7</accession>
<evidence type="ECO:0000256" key="2">
    <source>
        <dbReference type="ARBA" id="ARBA00022695"/>
    </source>
</evidence>
<feature type="domain" description="Reverse transcriptase RNase H-like" evidence="7">
    <location>
        <begin position="45"/>
        <end position="91"/>
    </location>
</feature>
<name>A0A9Q3HIT7_9BASI</name>
<dbReference type="Pfam" id="PF17917">
    <property type="entry name" value="RT_RNaseH"/>
    <property type="match status" value="1"/>
</dbReference>
<evidence type="ECO:0000313" key="9">
    <source>
        <dbReference type="Proteomes" id="UP000765509"/>
    </source>
</evidence>
<evidence type="ECO:0000259" key="7">
    <source>
        <dbReference type="Pfam" id="PF17917"/>
    </source>
</evidence>
<keyword evidence="9" id="KW-1185">Reference proteome</keyword>
<dbReference type="GO" id="GO:0016787">
    <property type="term" value="F:hydrolase activity"/>
    <property type="evidence" value="ECO:0007669"/>
    <property type="project" value="UniProtKB-KW"/>
</dbReference>
<keyword evidence="2" id="KW-0548">Nucleotidyltransferase</keyword>
<dbReference type="InterPro" id="IPR043502">
    <property type="entry name" value="DNA/RNA_pol_sf"/>
</dbReference>
<dbReference type="AlphaFoldDB" id="A0A9Q3HIT7"/>
<keyword evidence="3" id="KW-0540">Nuclease</keyword>
<evidence type="ECO:0000256" key="5">
    <source>
        <dbReference type="ARBA" id="ARBA00022801"/>
    </source>
</evidence>
<comment type="caution">
    <text evidence="8">The sequence shown here is derived from an EMBL/GenBank/DDBJ whole genome shotgun (WGS) entry which is preliminary data.</text>
</comment>
<keyword evidence="4" id="KW-0255">Endonuclease</keyword>
<sequence>MHHLIRMMHTILPTDLSEGLLIIYIDDIIICSDSWCLNLERISRVLVKVNACGYGLGAALHQVQIIDDKPTEGPVCYISRQIKPAEARYGARQI</sequence>
<organism evidence="8 9">
    <name type="scientific">Austropuccinia psidii MF-1</name>
    <dbReference type="NCBI Taxonomy" id="1389203"/>
    <lineage>
        <taxon>Eukaryota</taxon>
        <taxon>Fungi</taxon>
        <taxon>Dikarya</taxon>
        <taxon>Basidiomycota</taxon>
        <taxon>Pucciniomycotina</taxon>
        <taxon>Pucciniomycetes</taxon>
        <taxon>Pucciniales</taxon>
        <taxon>Sphaerophragmiaceae</taxon>
        <taxon>Austropuccinia</taxon>
    </lineage>
</organism>
<dbReference type="EMBL" id="AVOT02019448">
    <property type="protein sequence ID" value="MBW0506993.1"/>
    <property type="molecule type" value="Genomic_DNA"/>
</dbReference>
<protein>
    <recommendedName>
        <fullName evidence="7">Reverse transcriptase RNase H-like domain-containing protein</fullName>
    </recommendedName>
</protein>
<dbReference type="GO" id="GO:0004519">
    <property type="term" value="F:endonuclease activity"/>
    <property type="evidence" value="ECO:0007669"/>
    <property type="project" value="UniProtKB-KW"/>
</dbReference>